<dbReference type="PANTHER" id="PTHR33452">
    <property type="entry name" value="OXIDOREDUCTASE CATD-RELATED"/>
    <property type="match status" value="1"/>
</dbReference>
<dbReference type="RefSeq" id="WP_190265332.1">
    <property type="nucleotide sequence ID" value="NZ_JACWMS010000001.1"/>
</dbReference>
<proteinExistence type="inferred from homology"/>
<dbReference type="InterPro" id="IPR032808">
    <property type="entry name" value="DoxX"/>
</dbReference>
<accession>A0ABR7W5E9</accession>
<dbReference type="PANTHER" id="PTHR33452:SF1">
    <property type="entry name" value="INNER MEMBRANE PROTEIN YPHA-RELATED"/>
    <property type="match status" value="1"/>
</dbReference>
<reference evidence="8 9" key="1">
    <citation type="submission" date="2020-09" db="EMBL/GenBank/DDBJ databases">
        <title>Novel species in genus Gordonia.</title>
        <authorList>
            <person name="Zhang G."/>
        </authorList>
    </citation>
    <scope>NUCLEOTIDE SEQUENCE [LARGE SCALE GENOMIC DNA]</scope>
    <source>
        <strain evidence="8 9">ON-33</strain>
    </source>
</reference>
<evidence type="ECO:0000256" key="5">
    <source>
        <dbReference type="ARBA" id="ARBA00022989"/>
    </source>
</evidence>
<evidence type="ECO:0000256" key="1">
    <source>
        <dbReference type="ARBA" id="ARBA00004651"/>
    </source>
</evidence>
<keyword evidence="6" id="KW-0472">Membrane</keyword>
<feature type="region of interest" description="Disordered" evidence="7">
    <location>
        <begin position="287"/>
        <end position="312"/>
    </location>
</feature>
<protein>
    <submittedName>
        <fullName evidence="8">DoxX family membrane protein</fullName>
    </submittedName>
</protein>
<evidence type="ECO:0000256" key="4">
    <source>
        <dbReference type="ARBA" id="ARBA00022692"/>
    </source>
</evidence>
<dbReference type="Pfam" id="PF07681">
    <property type="entry name" value="DoxX"/>
    <property type="match status" value="1"/>
</dbReference>
<comment type="caution">
    <text evidence="8">The sequence shown here is derived from an EMBL/GenBank/DDBJ whole genome shotgun (WGS) entry which is preliminary data.</text>
</comment>
<name>A0ABR7W5E9_9ACTN</name>
<keyword evidence="5" id="KW-1133">Transmembrane helix</keyword>
<comment type="similarity">
    <text evidence="2">Belongs to the DoxX family.</text>
</comment>
<feature type="compositionally biased region" description="Basic and acidic residues" evidence="7">
    <location>
        <begin position="356"/>
        <end position="376"/>
    </location>
</feature>
<dbReference type="Proteomes" id="UP000602395">
    <property type="component" value="Unassembled WGS sequence"/>
</dbReference>
<evidence type="ECO:0000256" key="7">
    <source>
        <dbReference type="SAM" id="MobiDB-lite"/>
    </source>
</evidence>
<sequence>MLIRRIARPMLATVFVASGIDALRNPQPRADMSRDLVDKSVQALPNSVTDNVPTEPEILVRVNGAIQIGGGVLLATGKFPRIAALGLAGSLVPTTLAGHAFWEETDPDVRARQRTQFYKNVSLLGGLLIAAVDTEGKPSLAWRGRRKAGEASQAITAALPIGVAASESTWGTLRERSAEGAHVLGERSAEAAEVIKHRAPEIAEAARDRSVEAAEIIKHRAPEIAEAARDRSVEAAEIIKHRAPEIAEAARDRSVEAAEIIRQRAPELAGEAQKRSADFAEVAQKRSDKAAKVAQKRSEKTAKKLQKRADKAAERIIDRAPELAEAIREKSSDAAQAVKSRAPGLADQASALATTAKDKASEGADEGRRRWREARS</sequence>
<comment type="subcellular location">
    <subcellularLocation>
        <location evidence="1">Cell membrane</location>
        <topology evidence="1">Multi-pass membrane protein</topology>
    </subcellularLocation>
</comment>
<evidence type="ECO:0000256" key="6">
    <source>
        <dbReference type="ARBA" id="ARBA00023136"/>
    </source>
</evidence>
<evidence type="ECO:0000313" key="9">
    <source>
        <dbReference type="Proteomes" id="UP000602395"/>
    </source>
</evidence>
<evidence type="ECO:0000256" key="2">
    <source>
        <dbReference type="ARBA" id="ARBA00006679"/>
    </source>
</evidence>
<gene>
    <name evidence="8" type="ORF">IDF66_00110</name>
</gene>
<keyword evidence="4" id="KW-0812">Transmembrane</keyword>
<keyword evidence="9" id="KW-1185">Reference proteome</keyword>
<dbReference type="InterPro" id="IPR051907">
    <property type="entry name" value="DoxX-like_oxidoreductase"/>
</dbReference>
<dbReference type="EMBL" id="JACWMS010000001">
    <property type="protein sequence ID" value="MBD1317973.1"/>
    <property type="molecule type" value="Genomic_DNA"/>
</dbReference>
<keyword evidence="3" id="KW-1003">Cell membrane</keyword>
<evidence type="ECO:0000256" key="3">
    <source>
        <dbReference type="ARBA" id="ARBA00022475"/>
    </source>
</evidence>
<feature type="region of interest" description="Disordered" evidence="7">
    <location>
        <begin position="327"/>
        <end position="376"/>
    </location>
</feature>
<organism evidence="8 9">
    <name type="scientific">Gordonia hankookensis</name>
    <dbReference type="NCBI Taxonomy" id="589403"/>
    <lineage>
        <taxon>Bacteria</taxon>
        <taxon>Bacillati</taxon>
        <taxon>Actinomycetota</taxon>
        <taxon>Actinomycetes</taxon>
        <taxon>Mycobacteriales</taxon>
        <taxon>Gordoniaceae</taxon>
        <taxon>Gordonia</taxon>
    </lineage>
</organism>
<evidence type="ECO:0000313" key="8">
    <source>
        <dbReference type="EMBL" id="MBD1317973.1"/>
    </source>
</evidence>